<keyword evidence="7 12" id="KW-0132">Cell division</keyword>
<evidence type="ECO:0000256" key="11">
    <source>
        <dbReference type="ARBA" id="ARBA00023306"/>
    </source>
</evidence>
<evidence type="ECO:0000256" key="6">
    <source>
        <dbReference type="ARBA" id="ARBA00022519"/>
    </source>
</evidence>
<comment type="caution">
    <text evidence="16">The sequence shown here is derived from an EMBL/GenBank/DDBJ whole genome shotgun (WGS) entry which is preliminary data.</text>
</comment>
<evidence type="ECO:0000256" key="4">
    <source>
        <dbReference type="ARBA" id="ARBA00021907"/>
    </source>
</evidence>
<comment type="subcellular location">
    <subcellularLocation>
        <location evidence="1">Cell inner membrane</location>
        <topology evidence="1">Multi-pass membrane protein</topology>
    </subcellularLocation>
</comment>
<keyword evidence="9 13" id="KW-1133">Transmembrane helix</keyword>
<evidence type="ECO:0000313" key="16">
    <source>
        <dbReference type="EMBL" id="TLX22833.1"/>
    </source>
</evidence>
<comment type="similarity">
    <text evidence="2 12">Belongs to the ABC-4 integral membrane protein family. FtsX subfamily.</text>
</comment>
<dbReference type="PANTHER" id="PTHR47755:SF1">
    <property type="entry name" value="CELL DIVISION PROTEIN FTSX"/>
    <property type="match status" value="1"/>
</dbReference>
<dbReference type="PANTHER" id="PTHR47755">
    <property type="entry name" value="CELL DIVISION PROTEIN FTSX"/>
    <property type="match status" value="1"/>
</dbReference>
<keyword evidence="11 12" id="KW-0131">Cell cycle</keyword>
<evidence type="ECO:0000256" key="9">
    <source>
        <dbReference type="ARBA" id="ARBA00022989"/>
    </source>
</evidence>
<keyword evidence="8 13" id="KW-0812">Transmembrane</keyword>
<dbReference type="AlphaFoldDB" id="A0A5R9PIL6"/>
<dbReference type="GO" id="GO:0051301">
    <property type="term" value="P:cell division"/>
    <property type="evidence" value="ECO:0007669"/>
    <property type="project" value="UniProtKB-KW"/>
</dbReference>
<dbReference type="Proteomes" id="UP000308508">
    <property type="component" value="Unassembled WGS sequence"/>
</dbReference>
<accession>A0A5R9PIL6</accession>
<feature type="domain" description="FtsX extracellular" evidence="15">
    <location>
        <begin position="78"/>
        <end position="169"/>
    </location>
</feature>
<dbReference type="InterPro" id="IPR004513">
    <property type="entry name" value="FtsX"/>
</dbReference>
<evidence type="ECO:0000256" key="12">
    <source>
        <dbReference type="PIRNR" id="PIRNR003097"/>
    </source>
</evidence>
<comment type="subunit">
    <text evidence="3">Forms a membrane-associated complex with FtsE.</text>
</comment>
<evidence type="ECO:0000256" key="1">
    <source>
        <dbReference type="ARBA" id="ARBA00004429"/>
    </source>
</evidence>
<feature type="transmembrane region" description="Helical" evidence="13">
    <location>
        <begin position="40"/>
        <end position="63"/>
    </location>
</feature>
<dbReference type="InterPro" id="IPR040690">
    <property type="entry name" value="FtsX_ECD"/>
</dbReference>
<evidence type="ECO:0000256" key="3">
    <source>
        <dbReference type="ARBA" id="ARBA00011160"/>
    </source>
</evidence>
<evidence type="ECO:0000256" key="2">
    <source>
        <dbReference type="ARBA" id="ARBA00007379"/>
    </source>
</evidence>
<evidence type="ECO:0000259" key="14">
    <source>
        <dbReference type="Pfam" id="PF02687"/>
    </source>
</evidence>
<keyword evidence="17" id="KW-1185">Reference proteome</keyword>
<keyword evidence="5 12" id="KW-1003">Cell membrane</keyword>
<dbReference type="GO" id="GO:0032153">
    <property type="term" value="C:cell division site"/>
    <property type="evidence" value="ECO:0007669"/>
    <property type="project" value="TreeGrafter"/>
</dbReference>
<evidence type="ECO:0000256" key="10">
    <source>
        <dbReference type="ARBA" id="ARBA00023136"/>
    </source>
</evidence>
<gene>
    <name evidence="16" type="ORF">E5S66_02050</name>
</gene>
<protein>
    <recommendedName>
        <fullName evidence="4 12">Cell division protein FtsX</fullName>
    </recommendedName>
</protein>
<evidence type="ECO:0000259" key="15">
    <source>
        <dbReference type="Pfam" id="PF18075"/>
    </source>
</evidence>
<dbReference type="InterPro" id="IPR003838">
    <property type="entry name" value="ABC3_permease_C"/>
</dbReference>
<evidence type="ECO:0000256" key="13">
    <source>
        <dbReference type="SAM" id="Phobius"/>
    </source>
</evidence>
<evidence type="ECO:0000313" key="17">
    <source>
        <dbReference type="Proteomes" id="UP000308508"/>
    </source>
</evidence>
<dbReference type="RefSeq" id="WP_138347078.1">
    <property type="nucleotide sequence ID" value="NZ_SROY01000001.1"/>
</dbReference>
<dbReference type="InterPro" id="IPR047590">
    <property type="entry name" value="FtsX_proteobact-type"/>
</dbReference>
<proteinExistence type="inferred from homology"/>
<name>A0A5R9PIL6_9GAMM</name>
<dbReference type="Pfam" id="PF18075">
    <property type="entry name" value="FtsX_ECD"/>
    <property type="match status" value="1"/>
</dbReference>
<dbReference type="Pfam" id="PF02687">
    <property type="entry name" value="FtsX"/>
    <property type="match status" value="1"/>
</dbReference>
<feature type="transmembrane region" description="Helical" evidence="13">
    <location>
        <begin position="287"/>
        <end position="312"/>
    </location>
</feature>
<dbReference type="NCBIfam" id="TIGR00439">
    <property type="entry name" value="FtsX_Gneg"/>
    <property type="match status" value="1"/>
</dbReference>
<keyword evidence="6 12" id="KW-0997">Cell inner membrane</keyword>
<dbReference type="GO" id="GO:0005886">
    <property type="term" value="C:plasma membrane"/>
    <property type="evidence" value="ECO:0007669"/>
    <property type="project" value="UniProtKB-SubCell"/>
</dbReference>
<dbReference type="Gene3D" id="3.30.70.3040">
    <property type="match status" value="1"/>
</dbReference>
<sequence>MAKPGNQRVEQLHSSRAGAWLEHHGYSVVASLGRLLRKPWASLLTIGVMALALALPLGLWVVLDNVQRLGGQVQAAREVTVFLQPGIDAAKAEALAAVLRARSDVASVERVAPEQALAQLRQRDDLAAAIDALGEDAARAALPQALRVVPRADEHALVQAAQALPETDRVQHDARWRERLQAWLGFGARVVQVLAALLGLGALLVVGNTVRLDIQSRREEIGVLQLLGASDGFVRRPFLYLGIWYGLSAGALALGILTLAWMALQAPLAALATRYGSSFALQGLDPLAAACVLAGAGLLGWLGAGVVTGHYLRQARPREH</sequence>
<comment type="function">
    <text evidence="12">Part of the ABC transporter FtsEX involved in cellular division.</text>
</comment>
<feature type="transmembrane region" description="Helical" evidence="13">
    <location>
        <begin position="190"/>
        <end position="210"/>
    </location>
</feature>
<reference evidence="16 17" key="1">
    <citation type="submission" date="2019-04" db="EMBL/GenBank/DDBJ databases">
        <authorList>
            <person name="Grouzdev D.S."/>
            <person name="Nazina T.N."/>
        </authorList>
    </citation>
    <scope>NUCLEOTIDE SEQUENCE [LARGE SCALE GENOMIC DNA]</scope>
    <source>
        <strain evidence="16 17">SHC 3-19</strain>
    </source>
</reference>
<feature type="transmembrane region" description="Helical" evidence="13">
    <location>
        <begin position="238"/>
        <end position="264"/>
    </location>
</feature>
<evidence type="ECO:0000256" key="8">
    <source>
        <dbReference type="ARBA" id="ARBA00022692"/>
    </source>
</evidence>
<feature type="domain" description="ABC3 transporter permease C-terminal" evidence="14">
    <location>
        <begin position="194"/>
        <end position="305"/>
    </location>
</feature>
<keyword evidence="10 12" id="KW-0472">Membrane</keyword>
<dbReference type="PIRSF" id="PIRSF003097">
    <property type="entry name" value="FtsX"/>
    <property type="match status" value="1"/>
</dbReference>
<evidence type="ECO:0000256" key="5">
    <source>
        <dbReference type="ARBA" id="ARBA00022475"/>
    </source>
</evidence>
<evidence type="ECO:0000256" key="7">
    <source>
        <dbReference type="ARBA" id="ARBA00022618"/>
    </source>
</evidence>
<organism evidence="16 17">
    <name type="scientific">Thermomonas fusca</name>
    <dbReference type="NCBI Taxonomy" id="215690"/>
    <lineage>
        <taxon>Bacteria</taxon>
        <taxon>Pseudomonadati</taxon>
        <taxon>Pseudomonadota</taxon>
        <taxon>Gammaproteobacteria</taxon>
        <taxon>Lysobacterales</taxon>
        <taxon>Lysobacteraceae</taxon>
        <taxon>Thermomonas</taxon>
    </lineage>
</organism>
<dbReference type="EMBL" id="SROY01000001">
    <property type="protein sequence ID" value="TLX22833.1"/>
    <property type="molecule type" value="Genomic_DNA"/>
</dbReference>
<dbReference type="STRING" id="1123377.GCA_000423885_02418"/>